<dbReference type="EMBL" id="JARAVY010000001">
    <property type="protein sequence ID" value="MDX2907597.1"/>
    <property type="molecule type" value="Genomic_DNA"/>
</dbReference>
<accession>A0ABU4KVV0</accession>
<keyword evidence="3" id="KW-1185">Reference proteome</keyword>
<sequence length="192" mass="21023">MNMDEWWGLVDRARAAVGDRADDRDLPDDPLPAALVDVLATLEPAEIVDFYVKYVEVEDSAYHCSLCMAAYVIEGSYSDDGFMDFRGGLILLGRDVFSRAVAHPDSLAGLSTVARMSRGEGGWIGYESVSCLISDAYGRVQGETDSLDTAVATALSGMARPEKPRGEKWNGDPEDEAQLRRRLPRLAALFLD</sequence>
<dbReference type="RefSeq" id="WP_086754925.1">
    <property type="nucleotide sequence ID" value="NZ_JAGJBZ010000001.1"/>
</dbReference>
<reference evidence="2 3" key="1">
    <citation type="journal article" date="2023" name="Microb. Genom.">
        <title>Mesoterricola silvestris gen. nov., sp. nov., Mesoterricola sediminis sp. nov., Geothrix oryzae sp. nov., Geothrix edaphica sp. nov., Geothrix rubra sp. nov., and Geothrix limicola sp. nov., six novel members of Acidobacteriota isolated from soils.</title>
        <authorList>
            <person name="Weisberg A.J."/>
            <person name="Pearce E."/>
            <person name="Kramer C.G."/>
            <person name="Chang J.H."/>
            <person name="Clarke C.R."/>
        </authorList>
    </citation>
    <scope>NUCLEOTIDE SEQUENCE [LARGE SCALE GENOMIC DNA]</scope>
    <source>
        <strain evidence="2 3">NRRL_B-2795</strain>
    </source>
</reference>
<evidence type="ECO:0000313" key="2">
    <source>
        <dbReference type="EMBL" id="MDX2907597.1"/>
    </source>
</evidence>
<dbReference type="InterPro" id="IPR025334">
    <property type="entry name" value="DUF4240"/>
</dbReference>
<name>A0ABU4KVV0_9ACTN</name>
<proteinExistence type="predicted"/>
<feature type="domain" description="DUF4240" evidence="1">
    <location>
        <begin position="1"/>
        <end position="138"/>
    </location>
</feature>
<protein>
    <submittedName>
        <fullName evidence="2">DUF4240 domain-containing protein</fullName>
    </submittedName>
</protein>
<dbReference type="Pfam" id="PF14024">
    <property type="entry name" value="DUF4240"/>
    <property type="match status" value="1"/>
</dbReference>
<comment type="caution">
    <text evidence="2">The sequence shown here is derived from an EMBL/GenBank/DDBJ whole genome shotgun (WGS) entry which is preliminary data.</text>
</comment>
<organism evidence="2 3">
    <name type="scientific">Streptomyces griseiscabiei</name>
    <dbReference type="NCBI Taxonomy" id="2993540"/>
    <lineage>
        <taxon>Bacteria</taxon>
        <taxon>Bacillati</taxon>
        <taxon>Actinomycetota</taxon>
        <taxon>Actinomycetes</taxon>
        <taxon>Kitasatosporales</taxon>
        <taxon>Streptomycetaceae</taxon>
        <taxon>Streptomyces</taxon>
    </lineage>
</organism>
<gene>
    <name evidence="2" type="ORF">PV517_02650</name>
</gene>
<evidence type="ECO:0000313" key="3">
    <source>
        <dbReference type="Proteomes" id="UP001271723"/>
    </source>
</evidence>
<dbReference type="Proteomes" id="UP001271723">
    <property type="component" value="Unassembled WGS sequence"/>
</dbReference>
<evidence type="ECO:0000259" key="1">
    <source>
        <dbReference type="Pfam" id="PF14024"/>
    </source>
</evidence>